<evidence type="ECO:0000256" key="9">
    <source>
        <dbReference type="PIRNR" id="PIRNR003170"/>
    </source>
</evidence>
<evidence type="ECO:0000256" key="10">
    <source>
        <dbReference type="PIRSR" id="PIRSR003170-1"/>
    </source>
</evidence>
<gene>
    <name evidence="12" type="primary">tenA</name>
    <name evidence="12" type="ORF">HCN83_13825</name>
</gene>
<dbReference type="EC" id="3.5.99.2" evidence="5 9"/>
<evidence type="ECO:0000259" key="11">
    <source>
        <dbReference type="Pfam" id="PF03070"/>
    </source>
</evidence>
<protein>
    <recommendedName>
        <fullName evidence="6 9">Aminopyrimidine aminohydrolase</fullName>
        <ecNumber evidence="5 9">3.5.99.2</ecNumber>
    </recommendedName>
</protein>
<accession>A0A969PSP6</accession>
<comment type="pathway">
    <text evidence="2 9">Cofactor biosynthesis; thiamine diphosphate biosynthesis.</text>
</comment>
<dbReference type="NCBIfam" id="TIGR04306">
    <property type="entry name" value="salvage_TenA"/>
    <property type="match status" value="1"/>
</dbReference>
<keyword evidence="9" id="KW-0378">Hydrolase</keyword>
<evidence type="ECO:0000256" key="5">
    <source>
        <dbReference type="ARBA" id="ARBA00012684"/>
    </source>
</evidence>
<keyword evidence="13" id="KW-1185">Reference proteome</keyword>
<dbReference type="Gene3D" id="1.20.910.10">
    <property type="entry name" value="Heme oxygenase-like"/>
    <property type="match status" value="1"/>
</dbReference>
<name>A0A969PSP6_9BACI</name>
<dbReference type="GO" id="GO:0005829">
    <property type="term" value="C:cytosol"/>
    <property type="evidence" value="ECO:0007669"/>
    <property type="project" value="TreeGrafter"/>
</dbReference>
<evidence type="ECO:0000256" key="2">
    <source>
        <dbReference type="ARBA" id="ARBA00004948"/>
    </source>
</evidence>
<organism evidence="12 13">
    <name type="scientific">Alkalicoccus luteus</name>
    <dbReference type="NCBI Taxonomy" id="1237094"/>
    <lineage>
        <taxon>Bacteria</taxon>
        <taxon>Bacillati</taxon>
        <taxon>Bacillota</taxon>
        <taxon>Bacilli</taxon>
        <taxon>Bacillales</taxon>
        <taxon>Bacillaceae</taxon>
        <taxon>Alkalicoccus</taxon>
    </lineage>
</organism>
<evidence type="ECO:0000313" key="12">
    <source>
        <dbReference type="EMBL" id="NJP38653.1"/>
    </source>
</evidence>
<comment type="caution">
    <text evidence="12">The sequence shown here is derived from an EMBL/GenBank/DDBJ whole genome shotgun (WGS) entry which is preliminary data.</text>
</comment>
<comment type="catalytic activity">
    <reaction evidence="1 9">
        <text>4-amino-5-aminomethyl-2-methylpyrimidine + H2O = 4-amino-5-hydroxymethyl-2-methylpyrimidine + NH4(+)</text>
        <dbReference type="Rhea" id="RHEA:31799"/>
        <dbReference type="ChEBI" id="CHEBI:15377"/>
        <dbReference type="ChEBI" id="CHEBI:16892"/>
        <dbReference type="ChEBI" id="CHEBI:28938"/>
        <dbReference type="ChEBI" id="CHEBI:63416"/>
        <dbReference type="EC" id="3.5.99.2"/>
    </reaction>
</comment>
<dbReference type="AlphaFoldDB" id="A0A969PSP6"/>
<dbReference type="InterPro" id="IPR050967">
    <property type="entry name" value="Thiamine_Salvage_TenA"/>
</dbReference>
<dbReference type="GO" id="GO:0050334">
    <property type="term" value="F:thiaminase activity"/>
    <property type="evidence" value="ECO:0007669"/>
    <property type="project" value="UniProtKB-UniRule"/>
</dbReference>
<feature type="domain" description="Thiaminase-2/PQQC" evidence="11">
    <location>
        <begin position="9"/>
        <end position="216"/>
    </location>
</feature>
<dbReference type="RefSeq" id="WP_168008354.1">
    <property type="nucleotide sequence ID" value="NZ_JAATHJ010000027.1"/>
</dbReference>
<evidence type="ECO:0000256" key="6">
    <source>
        <dbReference type="ARBA" id="ARBA00013647"/>
    </source>
</evidence>
<keyword evidence="7 9" id="KW-0784">Thiamine biosynthesis</keyword>
<evidence type="ECO:0000313" key="13">
    <source>
        <dbReference type="Proteomes" id="UP000752012"/>
    </source>
</evidence>
<dbReference type="GO" id="GO:0009228">
    <property type="term" value="P:thiamine biosynthetic process"/>
    <property type="evidence" value="ECO:0007669"/>
    <property type="project" value="UniProtKB-KW"/>
</dbReference>
<evidence type="ECO:0000256" key="3">
    <source>
        <dbReference type="ARBA" id="ARBA00010264"/>
    </source>
</evidence>
<comment type="function">
    <text evidence="9">Catalyzes an amino-pyrimidine hydrolysis reaction at the C5' of the pyrimidine moiety of thiamine compounds, a reaction that is part of a thiamine salvage pathway. Thus, catalyzes the conversion of 4-amino-5-aminomethyl-2-methylpyrimidine to 4-amino-5-hydroxymethyl-2-methylpyrimidine (HMP).</text>
</comment>
<dbReference type="PANTHER" id="PTHR43198">
    <property type="entry name" value="BIFUNCTIONAL TH2 PROTEIN"/>
    <property type="match status" value="1"/>
</dbReference>
<evidence type="ECO:0000256" key="4">
    <source>
        <dbReference type="ARBA" id="ARBA00011881"/>
    </source>
</evidence>
<comment type="catalytic activity">
    <reaction evidence="8 9">
        <text>thiamine + H2O = 5-(2-hydroxyethyl)-4-methylthiazole + 4-amino-5-hydroxymethyl-2-methylpyrimidine + H(+)</text>
        <dbReference type="Rhea" id="RHEA:17509"/>
        <dbReference type="ChEBI" id="CHEBI:15377"/>
        <dbReference type="ChEBI" id="CHEBI:15378"/>
        <dbReference type="ChEBI" id="CHEBI:16892"/>
        <dbReference type="ChEBI" id="CHEBI:17957"/>
        <dbReference type="ChEBI" id="CHEBI:18385"/>
        <dbReference type="EC" id="3.5.99.2"/>
    </reaction>
</comment>
<dbReference type="PANTHER" id="PTHR43198:SF2">
    <property type="entry name" value="SI:CH1073-67J19.1-RELATED"/>
    <property type="match status" value="1"/>
</dbReference>
<dbReference type="Pfam" id="PF03070">
    <property type="entry name" value="TENA_THI-4"/>
    <property type="match status" value="1"/>
</dbReference>
<dbReference type="CDD" id="cd19360">
    <property type="entry name" value="TenA_C_SaTenA-like"/>
    <property type="match status" value="1"/>
</dbReference>
<comment type="similarity">
    <text evidence="3 9">Belongs to the TenA family.</text>
</comment>
<dbReference type="Proteomes" id="UP000752012">
    <property type="component" value="Unassembled WGS sequence"/>
</dbReference>
<reference evidence="12 13" key="1">
    <citation type="submission" date="2020-03" db="EMBL/GenBank/DDBJ databases">
        <title>Assessment of the enzymatic potential of alkaline-tolerant lipase obtained from Bacillus luteus H11 (technogenic soil) for the bioremediation of saline soils contaminated with petroleum substances.</title>
        <authorList>
            <person name="Kalwasinska A."/>
        </authorList>
    </citation>
    <scope>NUCLEOTIDE SEQUENCE [LARGE SCALE GENOMIC DNA]</scope>
    <source>
        <strain evidence="12 13">H11</strain>
    </source>
</reference>
<dbReference type="InterPro" id="IPR016084">
    <property type="entry name" value="Haem_Oase-like_multi-hlx"/>
</dbReference>
<comment type="subunit">
    <text evidence="4">Homotetramer.</text>
</comment>
<dbReference type="InterPro" id="IPR027574">
    <property type="entry name" value="Thiaminase_II"/>
</dbReference>
<dbReference type="EMBL" id="JAATHJ010000027">
    <property type="protein sequence ID" value="NJP38653.1"/>
    <property type="molecule type" value="Genomic_DNA"/>
</dbReference>
<dbReference type="InterPro" id="IPR026285">
    <property type="entry name" value="TenA_E"/>
</dbReference>
<dbReference type="SUPFAM" id="SSF48613">
    <property type="entry name" value="Heme oxygenase-like"/>
    <property type="match status" value="1"/>
</dbReference>
<evidence type="ECO:0000256" key="8">
    <source>
        <dbReference type="ARBA" id="ARBA00048337"/>
    </source>
</evidence>
<sequence length="231" mass="26786">MRFSEKLRQEADPIFNAIFEHPFVKGIGEGNVPKQALIHYVMQDYEYLTTFCRIYGLAVSKCTTREDMTFFQEQIGFVLNEEIHPHNNFCEVAGVRYEDLQKAPLAPTAHHYTRHMMEASINGSLGETLAALAPCPWTYWEIGRKLKSEVNPDKQHPFYDWISFYGNDEVGTITETFMAKIDACAEQAGEREKELMLSHFLKSSQLEHQFWTMAYEQEEWPVRLQSSISSL</sequence>
<dbReference type="PIRSF" id="PIRSF003170">
    <property type="entry name" value="Pet18p"/>
    <property type="match status" value="1"/>
</dbReference>
<dbReference type="InterPro" id="IPR004305">
    <property type="entry name" value="Thiaminase-2/PQQC"/>
</dbReference>
<evidence type="ECO:0000256" key="7">
    <source>
        <dbReference type="ARBA" id="ARBA00022977"/>
    </source>
</evidence>
<proteinExistence type="inferred from homology"/>
<feature type="active site" description="Proton donor" evidence="10">
    <location>
        <position position="207"/>
    </location>
</feature>
<evidence type="ECO:0000256" key="1">
    <source>
        <dbReference type="ARBA" id="ARBA00001881"/>
    </source>
</evidence>